<evidence type="ECO:0000313" key="9">
    <source>
        <dbReference type="Proteomes" id="UP000076154"/>
    </source>
</evidence>
<sequence length="384" mass="42733">MSTTMLKSGLLISPQRPGILMPTTGAVPPFLFPTNTTSELQVAASSSQHENYYALVCGAIADCNIKLTNLAVATTGFRTTHQWIRGRFLWDDIWALVAVAFDAIEFAFLWVRSTQNDEIRAGGTVPVKVRRVTYWTMSLTYTCSLWAARISIACSILRLLPPGRVKTAVFAVIGYFVVNWAVLLFLKLWICGHDKLWISDCRLSEAVIITKLCSDILSVLFLVAIPLYMLWNSRLPKAPRRMLRAVFTTSMFTTVISTVHAVYVRSPNSILEGFTAHFESAITVMSCNLLVLVTFIYRQFQNGRDLEYEATAYLTTAPARPTRYQETEQLSFTDISSQSQPSIVSNCRGSSLFLEHVQAINAAAASSETTDSTQSRLEGDCTKS</sequence>
<dbReference type="PANTHER" id="PTHR33048:SF19">
    <property type="entry name" value="MEMBRANE PROTEIN PTH11-LIKE, PUTATIVE (AFU_ORTHOLOGUE AFUA_1G14080)-RELATED"/>
    <property type="match status" value="1"/>
</dbReference>
<comment type="caution">
    <text evidence="8">The sequence shown here is derived from an EMBL/GenBank/DDBJ whole genome shotgun (WGS) entry which is preliminary data.</text>
</comment>
<dbReference type="OrthoDB" id="3229610at2759"/>
<dbReference type="InterPro" id="IPR049326">
    <property type="entry name" value="Rhodopsin_dom_fungi"/>
</dbReference>
<dbReference type="Proteomes" id="UP000076154">
    <property type="component" value="Unassembled WGS sequence"/>
</dbReference>
<dbReference type="STRING" id="39966.A0A369JCN8"/>
<name>A0A369JCN8_HYPMA</name>
<reference evidence="8" key="1">
    <citation type="submission" date="2018-04" db="EMBL/GenBank/DDBJ databases">
        <title>Whole genome sequencing of Hypsizygus marmoreus.</title>
        <authorList>
            <person name="Choi I.-G."/>
            <person name="Min B."/>
            <person name="Kim J.-G."/>
            <person name="Kim S."/>
            <person name="Oh Y.-L."/>
            <person name="Kong W.-S."/>
            <person name="Park H."/>
            <person name="Jeong J."/>
            <person name="Song E.-S."/>
        </authorList>
    </citation>
    <scope>NUCLEOTIDE SEQUENCE [LARGE SCALE GENOMIC DNA]</scope>
    <source>
        <strain evidence="8">51987-8</strain>
    </source>
</reference>
<evidence type="ECO:0000256" key="1">
    <source>
        <dbReference type="ARBA" id="ARBA00004141"/>
    </source>
</evidence>
<dbReference type="InParanoid" id="A0A369JCN8"/>
<feature type="transmembrane region" description="Helical" evidence="6">
    <location>
        <begin position="93"/>
        <end position="112"/>
    </location>
</feature>
<dbReference type="EMBL" id="LUEZ02000102">
    <property type="protein sequence ID" value="RDB18367.1"/>
    <property type="molecule type" value="Genomic_DNA"/>
</dbReference>
<evidence type="ECO:0000256" key="3">
    <source>
        <dbReference type="ARBA" id="ARBA00022989"/>
    </source>
</evidence>
<proteinExistence type="inferred from homology"/>
<keyword evidence="3 6" id="KW-1133">Transmembrane helix</keyword>
<evidence type="ECO:0000256" key="4">
    <source>
        <dbReference type="ARBA" id="ARBA00023136"/>
    </source>
</evidence>
<feature type="transmembrane region" description="Helical" evidence="6">
    <location>
        <begin position="132"/>
        <end position="160"/>
    </location>
</feature>
<evidence type="ECO:0000256" key="2">
    <source>
        <dbReference type="ARBA" id="ARBA00022692"/>
    </source>
</evidence>
<dbReference type="GO" id="GO:0016020">
    <property type="term" value="C:membrane"/>
    <property type="evidence" value="ECO:0007669"/>
    <property type="project" value="UniProtKB-SubCell"/>
</dbReference>
<feature type="domain" description="Rhodopsin" evidence="7">
    <location>
        <begin position="80"/>
        <end position="266"/>
    </location>
</feature>
<feature type="transmembrane region" description="Helical" evidence="6">
    <location>
        <begin position="276"/>
        <end position="297"/>
    </location>
</feature>
<dbReference type="Pfam" id="PF20684">
    <property type="entry name" value="Fung_rhodopsin"/>
    <property type="match status" value="1"/>
</dbReference>
<dbReference type="PANTHER" id="PTHR33048">
    <property type="entry name" value="PTH11-LIKE INTEGRAL MEMBRANE PROTEIN (AFU_ORTHOLOGUE AFUA_5G11245)"/>
    <property type="match status" value="1"/>
</dbReference>
<evidence type="ECO:0000259" key="7">
    <source>
        <dbReference type="Pfam" id="PF20684"/>
    </source>
</evidence>
<accession>A0A369JCN8</accession>
<dbReference type="AlphaFoldDB" id="A0A369JCN8"/>
<keyword evidence="9" id="KW-1185">Reference proteome</keyword>
<evidence type="ECO:0000313" key="8">
    <source>
        <dbReference type="EMBL" id="RDB18367.1"/>
    </source>
</evidence>
<feature type="transmembrane region" description="Helical" evidence="6">
    <location>
        <begin position="243"/>
        <end position="264"/>
    </location>
</feature>
<evidence type="ECO:0000256" key="5">
    <source>
        <dbReference type="ARBA" id="ARBA00038359"/>
    </source>
</evidence>
<gene>
    <name evidence="8" type="ORF">Hypma_000360</name>
</gene>
<keyword evidence="2 6" id="KW-0812">Transmembrane</keyword>
<organism evidence="8 9">
    <name type="scientific">Hypsizygus marmoreus</name>
    <name type="common">White beech mushroom</name>
    <name type="synonym">Agaricus marmoreus</name>
    <dbReference type="NCBI Taxonomy" id="39966"/>
    <lineage>
        <taxon>Eukaryota</taxon>
        <taxon>Fungi</taxon>
        <taxon>Dikarya</taxon>
        <taxon>Basidiomycota</taxon>
        <taxon>Agaricomycotina</taxon>
        <taxon>Agaricomycetes</taxon>
        <taxon>Agaricomycetidae</taxon>
        <taxon>Agaricales</taxon>
        <taxon>Tricholomatineae</taxon>
        <taxon>Lyophyllaceae</taxon>
        <taxon>Hypsizygus</taxon>
    </lineage>
</organism>
<dbReference type="InterPro" id="IPR052337">
    <property type="entry name" value="SAT4-like"/>
</dbReference>
<comment type="subcellular location">
    <subcellularLocation>
        <location evidence="1">Membrane</location>
        <topology evidence="1">Multi-pass membrane protein</topology>
    </subcellularLocation>
</comment>
<protein>
    <recommendedName>
        <fullName evidence="7">Rhodopsin domain-containing protein</fullName>
    </recommendedName>
</protein>
<comment type="similarity">
    <text evidence="5">Belongs to the SAT4 family.</text>
</comment>
<keyword evidence="4 6" id="KW-0472">Membrane</keyword>
<feature type="transmembrane region" description="Helical" evidence="6">
    <location>
        <begin position="167"/>
        <end position="186"/>
    </location>
</feature>
<evidence type="ECO:0000256" key="6">
    <source>
        <dbReference type="SAM" id="Phobius"/>
    </source>
</evidence>
<feature type="transmembrane region" description="Helical" evidence="6">
    <location>
        <begin position="206"/>
        <end position="231"/>
    </location>
</feature>